<evidence type="ECO:0000256" key="8">
    <source>
        <dbReference type="ARBA" id="ARBA00022985"/>
    </source>
</evidence>
<evidence type="ECO:0000256" key="1">
    <source>
        <dbReference type="ARBA" id="ARBA00004651"/>
    </source>
</evidence>
<dbReference type="GO" id="GO:0022857">
    <property type="term" value="F:transmembrane transporter activity"/>
    <property type="evidence" value="ECO:0007669"/>
    <property type="project" value="InterPro"/>
</dbReference>
<dbReference type="PANTHER" id="PTHR30561:SF23">
    <property type="entry name" value="4-AMINO-4-DEOXY-L-ARABINOSE-PHOSPHOUNDECAPRENOL FLIPPASE SUBUNIT ARNE-RELATED"/>
    <property type="match status" value="1"/>
</dbReference>
<feature type="transmembrane region" description="Helical" evidence="12">
    <location>
        <begin position="37"/>
        <end position="56"/>
    </location>
</feature>
<keyword evidence="6" id="KW-0441">Lipid A biosynthesis</keyword>
<keyword evidence="7 12" id="KW-0812">Transmembrane</keyword>
<dbReference type="RefSeq" id="WP_067435777.1">
    <property type="nucleotide sequence ID" value="NZ_CP073263.1"/>
</dbReference>
<name>A0A0U5L9E4_9GAMM</name>
<keyword evidence="15" id="KW-1185">Reference proteome</keyword>
<protein>
    <recommendedName>
        <fullName evidence="13">EamA domain-containing protein</fullName>
    </recommendedName>
</protein>
<evidence type="ECO:0000256" key="12">
    <source>
        <dbReference type="SAM" id="Phobius"/>
    </source>
</evidence>
<evidence type="ECO:0000256" key="4">
    <source>
        <dbReference type="ARBA" id="ARBA00022516"/>
    </source>
</evidence>
<keyword evidence="8" id="KW-0448">Lipopolysaccharide biosynthesis</keyword>
<dbReference type="EMBL" id="LN907828">
    <property type="protein sequence ID" value="CUU25771.1"/>
    <property type="molecule type" value="Genomic_DNA"/>
</dbReference>
<dbReference type="PATRIC" id="fig|1619313.3.peg.3672"/>
<reference evidence="15" key="1">
    <citation type="submission" date="2015-11" db="EMBL/GenBank/DDBJ databases">
        <authorList>
            <person name="Blom J."/>
        </authorList>
    </citation>
    <scope>NUCLEOTIDE SEQUENCE [LARGE SCALE GENOMIC DNA]</scope>
    <source>
        <plasmid evidence="15">pEM01</plasmid>
    </source>
</reference>
<dbReference type="GeneID" id="84615095"/>
<keyword evidence="11 12" id="KW-0472">Membrane</keyword>
<evidence type="ECO:0000313" key="15">
    <source>
        <dbReference type="Proteomes" id="UP000059419"/>
    </source>
</evidence>
<dbReference type="KEGG" id="ege:EM595_p0071"/>
<dbReference type="NCBIfam" id="NF011625">
    <property type="entry name" value="PRK15051.1"/>
    <property type="match status" value="1"/>
</dbReference>
<keyword evidence="9 12" id="KW-1133">Transmembrane helix</keyword>
<evidence type="ECO:0000256" key="5">
    <source>
        <dbReference type="ARBA" id="ARBA00022519"/>
    </source>
</evidence>
<dbReference type="AlphaFoldDB" id="A0A0U5L9E4"/>
<dbReference type="Proteomes" id="UP000059419">
    <property type="component" value="Plasmid pEM01"/>
</dbReference>
<dbReference type="OrthoDB" id="6058674at2"/>
<dbReference type="GO" id="GO:0009245">
    <property type="term" value="P:lipid A biosynthetic process"/>
    <property type="evidence" value="ECO:0007669"/>
    <property type="project" value="UniProtKB-KW"/>
</dbReference>
<dbReference type="InterPro" id="IPR000390">
    <property type="entry name" value="Small_drug/metabolite_transptr"/>
</dbReference>
<dbReference type="SUPFAM" id="SSF103481">
    <property type="entry name" value="Multidrug resistance efflux transporter EmrE"/>
    <property type="match status" value="1"/>
</dbReference>
<evidence type="ECO:0000256" key="2">
    <source>
        <dbReference type="ARBA" id="ARBA00022448"/>
    </source>
</evidence>
<keyword evidence="10" id="KW-0443">Lipid metabolism</keyword>
<geneLocation type="plasmid" evidence="15">
    <name>pEM01</name>
</geneLocation>
<comment type="subcellular location">
    <subcellularLocation>
        <location evidence="1">Cell membrane</location>
        <topology evidence="1">Multi-pass membrane protein</topology>
    </subcellularLocation>
</comment>
<keyword evidence="4" id="KW-0444">Lipid biosynthesis</keyword>
<dbReference type="Gene3D" id="1.10.3730.20">
    <property type="match status" value="1"/>
</dbReference>
<keyword evidence="3" id="KW-1003">Cell membrane</keyword>
<evidence type="ECO:0000256" key="11">
    <source>
        <dbReference type="ARBA" id="ARBA00023136"/>
    </source>
</evidence>
<evidence type="ECO:0000256" key="10">
    <source>
        <dbReference type="ARBA" id="ARBA00023098"/>
    </source>
</evidence>
<accession>A0A0U5L9E4</accession>
<dbReference type="GO" id="GO:0009103">
    <property type="term" value="P:lipopolysaccharide biosynthetic process"/>
    <property type="evidence" value="ECO:0007669"/>
    <property type="project" value="UniProtKB-KW"/>
</dbReference>
<evidence type="ECO:0000256" key="3">
    <source>
        <dbReference type="ARBA" id="ARBA00022475"/>
    </source>
</evidence>
<keyword evidence="2" id="KW-0813">Transport</keyword>
<evidence type="ECO:0000256" key="6">
    <source>
        <dbReference type="ARBA" id="ARBA00022556"/>
    </source>
</evidence>
<gene>
    <name evidence="14" type="ORF">EM595_p0071</name>
</gene>
<dbReference type="PANTHER" id="PTHR30561">
    <property type="entry name" value="SMR FAMILY PROTON-DEPENDENT DRUG EFFLUX TRANSPORTER SUGE"/>
    <property type="match status" value="1"/>
</dbReference>
<evidence type="ECO:0000256" key="7">
    <source>
        <dbReference type="ARBA" id="ARBA00022692"/>
    </source>
</evidence>
<evidence type="ECO:0000259" key="13">
    <source>
        <dbReference type="Pfam" id="PF00892"/>
    </source>
</evidence>
<keyword evidence="5" id="KW-0997">Cell inner membrane</keyword>
<organism evidence="14 15">
    <name type="scientific">Duffyella gerundensis</name>
    <dbReference type="NCBI Taxonomy" id="1619313"/>
    <lineage>
        <taxon>Bacteria</taxon>
        <taxon>Pseudomonadati</taxon>
        <taxon>Pseudomonadota</taxon>
        <taxon>Gammaproteobacteria</taxon>
        <taxon>Enterobacterales</taxon>
        <taxon>Erwiniaceae</taxon>
        <taxon>Duffyella</taxon>
    </lineage>
</organism>
<evidence type="ECO:0000256" key="9">
    <source>
        <dbReference type="ARBA" id="ARBA00022989"/>
    </source>
</evidence>
<evidence type="ECO:0000313" key="14">
    <source>
        <dbReference type="EMBL" id="CUU25771.1"/>
    </source>
</evidence>
<feature type="domain" description="EamA" evidence="13">
    <location>
        <begin position="12"/>
        <end position="105"/>
    </location>
</feature>
<feature type="transmembrane region" description="Helical" evidence="12">
    <location>
        <begin position="63"/>
        <end position="83"/>
    </location>
</feature>
<dbReference type="InterPro" id="IPR037185">
    <property type="entry name" value="EmrE-like"/>
</dbReference>
<proteinExistence type="predicted"/>
<dbReference type="GO" id="GO:0005886">
    <property type="term" value="C:plasma membrane"/>
    <property type="evidence" value="ECO:0007669"/>
    <property type="project" value="UniProtKB-SubCell"/>
</dbReference>
<dbReference type="Pfam" id="PF00892">
    <property type="entry name" value="EamA"/>
    <property type="match status" value="1"/>
</dbReference>
<sequence>MNSNLLLVLLTSLLSCGGQLCQKQAARQRTRYGVIGWLLSGLLLLAAGMLIWLRVLQRLPVSLAYPMLSLNFMLVALAARLIWREKLSRQQWLGTLLIVVGVALMGRYA</sequence>
<dbReference type="InterPro" id="IPR000620">
    <property type="entry name" value="EamA_dom"/>
</dbReference>